<keyword evidence="4" id="KW-1185">Reference proteome</keyword>
<protein>
    <submittedName>
        <fullName evidence="3">Transcription factor interactor and regulator CCHC(Zn) family</fullName>
    </submittedName>
</protein>
<sequence>MTKEDYNHIDPEEMKLTDIRWCMAGVVRRAQQFMEISVRNSIEGPDSKLGFDKSKVTCFRCKEKGHFKRECINREVNENINMFGSDYYKKAIHHRNSQHPLTISRPIPIEDGSKSKDKALVVMQEDEGFNWNSLIPKTDGLALMAELVELGESEKVEKTADELHAEINFDEYSENSVEAKSTILDTEQFQILRKEVINNAFRSVLPPDVFQSLAGFFGEKVNYDDLHFSDDEKEPLEEIISGKK</sequence>
<dbReference type="GO" id="GO:0003676">
    <property type="term" value="F:nucleic acid binding"/>
    <property type="evidence" value="ECO:0007669"/>
    <property type="project" value="InterPro"/>
</dbReference>
<accession>A0A9K3JE22</accession>
<comment type="caution">
    <text evidence="3">The sequence shown here is derived from an EMBL/GenBank/DDBJ whole genome shotgun (WGS) entry which is preliminary data.</text>
</comment>
<dbReference type="InterPro" id="IPR001878">
    <property type="entry name" value="Znf_CCHC"/>
</dbReference>
<evidence type="ECO:0000259" key="2">
    <source>
        <dbReference type="PROSITE" id="PS50158"/>
    </source>
</evidence>
<keyword evidence="1" id="KW-0863">Zinc-finger</keyword>
<gene>
    <name evidence="3" type="ORF">HanXRQr2_Chr03g0098161</name>
</gene>
<feature type="domain" description="CCHC-type" evidence="2">
    <location>
        <begin position="58"/>
        <end position="71"/>
    </location>
</feature>
<dbReference type="AlphaFoldDB" id="A0A9K3JE22"/>
<keyword evidence="1" id="KW-0479">Metal-binding</keyword>
<proteinExistence type="predicted"/>
<dbReference type="Proteomes" id="UP000215914">
    <property type="component" value="Unassembled WGS sequence"/>
</dbReference>
<dbReference type="Gene3D" id="4.10.60.10">
    <property type="entry name" value="Zinc finger, CCHC-type"/>
    <property type="match status" value="1"/>
</dbReference>
<reference evidence="3" key="1">
    <citation type="journal article" date="2017" name="Nature">
        <title>The sunflower genome provides insights into oil metabolism, flowering and Asterid evolution.</title>
        <authorList>
            <person name="Badouin H."/>
            <person name="Gouzy J."/>
            <person name="Grassa C.J."/>
            <person name="Murat F."/>
            <person name="Staton S.E."/>
            <person name="Cottret L."/>
            <person name="Lelandais-Briere C."/>
            <person name="Owens G.L."/>
            <person name="Carrere S."/>
            <person name="Mayjonade B."/>
            <person name="Legrand L."/>
            <person name="Gill N."/>
            <person name="Kane N.C."/>
            <person name="Bowers J.E."/>
            <person name="Hubner S."/>
            <person name="Bellec A."/>
            <person name="Berard A."/>
            <person name="Berges H."/>
            <person name="Blanchet N."/>
            <person name="Boniface M.C."/>
            <person name="Brunel D."/>
            <person name="Catrice O."/>
            <person name="Chaidir N."/>
            <person name="Claudel C."/>
            <person name="Donnadieu C."/>
            <person name="Faraut T."/>
            <person name="Fievet G."/>
            <person name="Helmstetter N."/>
            <person name="King M."/>
            <person name="Knapp S.J."/>
            <person name="Lai Z."/>
            <person name="Le Paslier M.C."/>
            <person name="Lippi Y."/>
            <person name="Lorenzon L."/>
            <person name="Mandel J.R."/>
            <person name="Marage G."/>
            <person name="Marchand G."/>
            <person name="Marquand E."/>
            <person name="Bret-Mestries E."/>
            <person name="Morien E."/>
            <person name="Nambeesan S."/>
            <person name="Nguyen T."/>
            <person name="Pegot-Espagnet P."/>
            <person name="Pouilly N."/>
            <person name="Raftis F."/>
            <person name="Sallet E."/>
            <person name="Schiex T."/>
            <person name="Thomas J."/>
            <person name="Vandecasteele C."/>
            <person name="Vares D."/>
            <person name="Vear F."/>
            <person name="Vautrin S."/>
            <person name="Crespi M."/>
            <person name="Mangin B."/>
            <person name="Burke J.M."/>
            <person name="Salse J."/>
            <person name="Munos S."/>
            <person name="Vincourt P."/>
            <person name="Rieseberg L.H."/>
            <person name="Langlade N.B."/>
        </authorList>
    </citation>
    <scope>NUCLEOTIDE SEQUENCE</scope>
    <source>
        <tissue evidence="3">Leaves</tissue>
    </source>
</reference>
<dbReference type="Pfam" id="PF00098">
    <property type="entry name" value="zf-CCHC"/>
    <property type="match status" value="1"/>
</dbReference>
<dbReference type="Gramene" id="mRNA:HanXRQr2_Chr03g0098161">
    <property type="protein sequence ID" value="CDS:HanXRQr2_Chr03g0098161.1"/>
    <property type="gene ID" value="HanXRQr2_Chr03g0098161"/>
</dbReference>
<evidence type="ECO:0000313" key="3">
    <source>
        <dbReference type="EMBL" id="KAF5813423.1"/>
    </source>
</evidence>
<organism evidence="3 4">
    <name type="scientific">Helianthus annuus</name>
    <name type="common">Common sunflower</name>
    <dbReference type="NCBI Taxonomy" id="4232"/>
    <lineage>
        <taxon>Eukaryota</taxon>
        <taxon>Viridiplantae</taxon>
        <taxon>Streptophyta</taxon>
        <taxon>Embryophyta</taxon>
        <taxon>Tracheophyta</taxon>
        <taxon>Spermatophyta</taxon>
        <taxon>Magnoliopsida</taxon>
        <taxon>eudicotyledons</taxon>
        <taxon>Gunneridae</taxon>
        <taxon>Pentapetalae</taxon>
        <taxon>asterids</taxon>
        <taxon>campanulids</taxon>
        <taxon>Asterales</taxon>
        <taxon>Asteraceae</taxon>
        <taxon>Asteroideae</taxon>
        <taxon>Heliantheae alliance</taxon>
        <taxon>Heliantheae</taxon>
        <taxon>Helianthus</taxon>
    </lineage>
</organism>
<name>A0A9K3JE22_HELAN</name>
<dbReference type="GO" id="GO:0008270">
    <property type="term" value="F:zinc ion binding"/>
    <property type="evidence" value="ECO:0007669"/>
    <property type="project" value="UniProtKB-KW"/>
</dbReference>
<reference evidence="3" key="2">
    <citation type="submission" date="2020-06" db="EMBL/GenBank/DDBJ databases">
        <title>Helianthus annuus Genome sequencing and assembly Release 2.</title>
        <authorList>
            <person name="Gouzy J."/>
            <person name="Langlade N."/>
            <person name="Munos S."/>
        </authorList>
    </citation>
    <scope>NUCLEOTIDE SEQUENCE</scope>
    <source>
        <tissue evidence="3">Leaves</tissue>
    </source>
</reference>
<evidence type="ECO:0000313" key="4">
    <source>
        <dbReference type="Proteomes" id="UP000215914"/>
    </source>
</evidence>
<dbReference type="InterPro" id="IPR036875">
    <property type="entry name" value="Znf_CCHC_sf"/>
</dbReference>
<dbReference type="SMART" id="SM00343">
    <property type="entry name" value="ZnF_C2HC"/>
    <property type="match status" value="1"/>
</dbReference>
<dbReference type="SUPFAM" id="SSF57756">
    <property type="entry name" value="Retrovirus zinc finger-like domains"/>
    <property type="match status" value="1"/>
</dbReference>
<evidence type="ECO:0000256" key="1">
    <source>
        <dbReference type="PROSITE-ProRule" id="PRU00047"/>
    </source>
</evidence>
<keyword evidence="1" id="KW-0862">Zinc</keyword>
<dbReference type="EMBL" id="MNCJ02000318">
    <property type="protein sequence ID" value="KAF5813423.1"/>
    <property type="molecule type" value="Genomic_DNA"/>
</dbReference>
<dbReference type="PROSITE" id="PS50158">
    <property type="entry name" value="ZF_CCHC"/>
    <property type="match status" value="1"/>
</dbReference>